<dbReference type="KEGG" id="mlr:MELLADRAFT_105512"/>
<name>F4RIG4_MELLP</name>
<feature type="region of interest" description="Disordered" evidence="1">
    <location>
        <begin position="1"/>
        <end position="22"/>
    </location>
</feature>
<evidence type="ECO:0000256" key="1">
    <source>
        <dbReference type="SAM" id="MobiDB-lite"/>
    </source>
</evidence>
<organism evidence="3">
    <name type="scientific">Melampsora larici-populina (strain 98AG31 / pathotype 3-4-7)</name>
    <name type="common">Poplar leaf rust fungus</name>
    <dbReference type="NCBI Taxonomy" id="747676"/>
    <lineage>
        <taxon>Eukaryota</taxon>
        <taxon>Fungi</taxon>
        <taxon>Dikarya</taxon>
        <taxon>Basidiomycota</taxon>
        <taxon>Pucciniomycotina</taxon>
        <taxon>Pucciniomycetes</taxon>
        <taxon>Pucciniales</taxon>
        <taxon>Melampsoraceae</taxon>
        <taxon>Melampsora</taxon>
    </lineage>
</organism>
<accession>F4RIG4</accession>
<keyword evidence="3" id="KW-1185">Reference proteome</keyword>
<gene>
    <name evidence="2" type="ORF">MELLADRAFT_105512</name>
</gene>
<dbReference type="VEuPathDB" id="FungiDB:MELLADRAFT_105512"/>
<sequence>MSSTSSTTEPTPEIQANKPVFEGHPPLPVNLGSIENLPPPVHIYSIPVHLQRLVTLDLSVIHSRATTANDLRDFIKCFYHTISCLCLQRKAVLLDAFIYYVVPILCKPHIFEREPGIFYSFNVPLQIELQEEPGAGEVGNNNNNARVDQDAAVWKLMLASQRTRRYTTSPHVTVTVTPDARPKMYV</sequence>
<dbReference type="InParanoid" id="F4RIG4"/>
<dbReference type="RefSeq" id="XP_007408891.1">
    <property type="nucleotide sequence ID" value="XM_007408829.1"/>
</dbReference>
<dbReference type="Proteomes" id="UP000001072">
    <property type="component" value="Unassembled WGS sequence"/>
</dbReference>
<dbReference type="HOGENOM" id="CLU_1454744_0_0_1"/>
<dbReference type="AlphaFoldDB" id="F4RIG4"/>
<proteinExistence type="predicted"/>
<evidence type="ECO:0000313" key="2">
    <source>
        <dbReference type="EMBL" id="EGG07559.1"/>
    </source>
</evidence>
<reference evidence="3" key="1">
    <citation type="journal article" date="2011" name="Proc. Natl. Acad. Sci. U.S.A.">
        <title>Obligate biotrophy features unraveled by the genomic analysis of rust fungi.</title>
        <authorList>
            <person name="Duplessis S."/>
            <person name="Cuomo C.A."/>
            <person name="Lin Y.-C."/>
            <person name="Aerts A."/>
            <person name="Tisserant E."/>
            <person name="Veneault-Fourrey C."/>
            <person name="Joly D.L."/>
            <person name="Hacquard S."/>
            <person name="Amselem J."/>
            <person name="Cantarel B.L."/>
            <person name="Chiu R."/>
            <person name="Coutinho P.M."/>
            <person name="Feau N."/>
            <person name="Field M."/>
            <person name="Frey P."/>
            <person name="Gelhaye E."/>
            <person name="Goldberg J."/>
            <person name="Grabherr M.G."/>
            <person name="Kodira C.D."/>
            <person name="Kohler A."/>
            <person name="Kuees U."/>
            <person name="Lindquist E.A."/>
            <person name="Lucas S.M."/>
            <person name="Mago R."/>
            <person name="Mauceli E."/>
            <person name="Morin E."/>
            <person name="Murat C."/>
            <person name="Pangilinan J.L."/>
            <person name="Park R."/>
            <person name="Pearson M."/>
            <person name="Quesneville H."/>
            <person name="Rouhier N."/>
            <person name="Sakthikumar S."/>
            <person name="Salamov A.A."/>
            <person name="Schmutz J."/>
            <person name="Selles B."/>
            <person name="Shapiro H."/>
            <person name="Tanguay P."/>
            <person name="Tuskan G.A."/>
            <person name="Henrissat B."/>
            <person name="Van de Peer Y."/>
            <person name="Rouze P."/>
            <person name="Ellis J.G."/>
            <person name="Dodds P.N."/>
            <person name="Schein J.E."/>
            <person name="Zhong S."/>
            <person name="Hamelin R.C."/>
            <person name="Grigoriev I.V."/>
            <person name="Szabo L.J."/>
            <person name="Martin F."/>
        </authorList>
    </citation>
    <scope>NUCLEOTIDE SEQUENCE [LARGE SCALE GENOMIC DNA]</scope>
    <source>
        <strain evidence="3">98AG31 / pathotype 3-4-7</strain>
    </source>
</reference>
<protein>
    <submittedName>
        <fullName evidence="2">Uncharacterized protein</fullName>
    </submittedName>
</protein>
<evidence type="ECO:0000313" key="3">
    <source>
        <dbReference type="Proteomes" id="UP000001072"/>
    </source>
</evidence>
<dbReference type="EMBL" id="GL883103">
    <property type="protein sequence ID" value="EGG07559.1"/>
    <property type="molecule type" value="Genomic_DNA"/>
</dbReference>
<feature type="compositionally biased region" description="Low complexity" evidence="1">
    <location>
        <begin position="1"/>
        <end position="13"/>
    </location>
</feature>
<dbReference type="GeneID" id="18922634"/>